<dbReference type="EMBL" id="JBCDNA010000001">
    <property type="protein sequence ID" value="MEL4455415.1"/>
    <property type="molecule type" value="Genomic_DNA"/>
</dbReference>
<keyword evidence="2" id="KW-1185">Reference proteome</keyword>
<gene>
    <name evidence="1" type="ORF">AABB81_05870</name>
</gene>
<dbReference type="EC" id="1.-.-.-" evidence="1"/>
<sequence>MNRREALKGLGLSMGYVIAAPTAIGVLQSCSGKEESWTSVFFTEDEKHVVKHLVDIILPATDTPGGLDLNVPQFVDMMCNDTLKESDKELFHQGSRFFANEYQQRVKKDLGKSNKEDVKQLFSLYFDLDQAEQDQVKLLQSRSVENVSGEDMKNFTIYKFLLMVRSLTLLGYFTSEKIGKEVLSFDPIPGAYKACIPVSEVGNAWTI</sequence>
<keyword evidence="1" id="KW-0560">Oxidoreductase</keyword>
<dbReference type="Proteomes" id="UP001474120">
    <property type="component" value="Unassembled WGS sequence"/>
</dbReference>
<organism evidence="1 2">
    <name type="scientific">Lutimonas vermicola</name>
    <dbReference type="NCBI Taxonomy" id="414288"/>
    <lineage>
        <taxon>Bacteria</taxon>
        <taxon>Pseudomonadati</taxon>
        <taxon>Bacteroidota</taxon>
        <taxon>Flavobacteriia</taxon>
        <taxon>Flavobacteriales</taxon>
        <taxon>Flavobacteriaceae</taxon>
        <taxon>Lutimonas</taxon>
    </lineage>
</organism>
<dbReference type="InterPro" id="IPR027056">
    <property type="entry name" value="Gluconate_2DH_su3"/>
</dbReference>
<comment type="caution">
    <text evidence="1">The sequence shown here is derived from an EMBL/GenBank/DDBJ whole genome shotgun (WGS) entry which is preliminary data.</text>
</comment>
<reference evidence="1 2" key="1">
    <citation type="submission" date="2024-04" db="EMBL/GenBank/DDBJ databases">
        <title>whole genome sequencing of Lutimonas vermicola strain IMCC1616.</title>
        <authorList>
            <person name="Bae S.S."/>
        </authorList>
    </citation>
    <scope>NUCLEOTIDE SEQUENCE [LARGE SCALE GENOMIC DNA]</scope>
    <source>
        <strain evidence="1 2">IMCC1616</strain>
    </source>
</reference>
<proteinExistence type="predicted"/>
<dbReference type="PROSITE" id="PS51257">
    <property type="entry name" value="PROKAR_LIPOPROTEIN"/>
    <property type="match status" value="1"/>
</dbReference>
<dbReference type="RefSeq" id="WP_342159237.1">
    <property type="nucleotide sequence ID" value="NZ_JBCDNA010000001.1"/>
</dbReference>
<dbReference type="GO" id="GO:0016491">
    <property type="term" value="F:oxidoreductase activity"/>
    <property type="evidence" value="ECO:0007669"/>
    <property type="project" value="UniProtKB-KW"/>
</dbReference>
<evidence type="ECO:0000313" key="2">
    <source>
        <dbReference type="Proteomes" id="UP001474120"/>
    </source>
</evidence>
<name>A0ABU9L0R2_9FLAO</name>
<dbReference type="Pfam" id="PF13618">
    <property type="entry name" value="Gluconate_2-dh3"/>
    <property type="match status" value="1"/>
</dbReference>
<protein>
    <submittedName>
        <fullName evidence="1">Gluconate 2-dehydrogenase subunit 3 family protein</fullName>
        <ecNumber evidence="1">1.-.-.-</ecNumber>
    </submittedName>
</protein>
<accession>A0ABU9L0R2</accession>
<evidence type="ECO:0000313" key="1">
    <source>
        <dbReference type="EMBL" id="MEL4455415.1"/>
    </source>
</evidence>